<protein>
    <submittedName>
        <fullName evidence="1">Uncharacterized protein</fullName>
    </submittedName>
</protein>
<comment type="caution">
    <text evidence="1">The sequence shown here is derived from an EMBL/GenBank/DDBJ whole genome shotgun (WGS) entry which is preliminary data.</text>
</comment>
<organism evidence="1 2">
    <name type="scientific">Petrolisthes manimaculis</name>
    <dbReference type="NCBI Taxonomy" id="1843537"/>
    <lineage>
        <taxon>Eukaryota</taxon>
        <taxon>Metazoa</taxon>
        <taxon>Ecdysozoa</taxon>
        <taxon>Arthropoda</taxon>
        <taxon>Crustacea</taxon>
        <taxon>Multicrustacea</taxon>
        <taxon>Malacostraca</taxon>
        <taxon>Eumalacostraca</taxon>
        <taxon>Eucarida</taxon>
        <taxon>Decapoda</taxon>
        <taxon>Pleocyemata</taxon>
        <taxon>Anomura</taxon>
        <taxon>Galatheoidea</taxon>
        <taxon>Porcellanidae</taxon>
        <taxon>Petrolisthes</taxon>
    </lineage>
</organism>
<sequence length="118" mass="12630">MTCDTLPSLSPSPSSLADLAAWGRALPETRNATHASRGRQPIDTCEVARLHIGCTNIVLLLLLRVVACKLHQIIQNANGLLLDELISSLPIWDADCQGCGCGVEPEATRPYGWGPNEA</sequence>
<dbReference type="AlphaFoldDB" id="A0AAE1PFF8"/>
<proteinExistence type="predicted"/>
<accession>A0AAE1PFF8</accession>
<evidence type="ECO:0000313" key="1">
    <source>
        <dbReference type="EMBL" id="KAK4307434.1"/>
    </source>
</evidence>
<dbReference type="EMBL" id="JAWZYT010002008">
    <property type="protein sequence ID" value="KAK4307434.1"/>
    <property type="molecule type" value="Genomic_DNA"/>
</dbReference>
<gene>
    <name evidence="1" type="ORF">Pmani_020823</name>
</gene>
<keyword evidence="2" id="KW-1185">Reference proteome</keyword>
<dbReference type="Proteomes" id="UP001292094">
    <property type="component" value="Unassembled WGS sequence"/>
</dbReference>
<evidence type="ECO:0000313" key="2">
    <source>
        <dbReference type="Proteomes" id="UP001292094"/>
    </source>
</evidence>
<name>A0AAE1PFF8_9EUCA</name>
<reference evidence="1" key="1">
    <citation type="submission" date="2023-11" db="EMBL/GenBank/DDBJ databases">
        <title>Genome assemblies of two species of porcelain crab, Petrolisthes cinctipes and Petrolisthes manimaculis (Anomura: Porcellanidae).</title>
        <authorList>
            <person name="Angst P."/>
        </authorList>
    </citation>
    <scope>NUCLEOTIDE SEQUENCE</scope>
    <source>
        <strain evidence="1">PB745_02</strain>
        <tissue evidence="1">Gill</tissue>
    </source>
</reference>